<dbReference type="EMBL" id="GALX01005553">
    <property type="protein sequence ID" value="JAB62913.1"/>
    <property type="molecule type" value="Transcribed_RNA"/>
</dbReference>
<organism evidence="9">
    <name type="scientific">Anoplophora glabripennis</name>
    <name type="common">Asian longhorn beetle</name>
    <name type="synonym">Anoplophora nobilis</name>
    <dbReference type="NCBI Taxonomy" id="217634"/>
    <lineage>
        <taxon>Eukaryota</taxon>
        <taxon>Metazoa</taxon>
        <taxon>Ecdysozoa</taxon>
        <taxon>Arthropoda</taxon>
        <taxon>Hexapoda</taxon>
        <taxon>Insecta</taxon>
        <taxon>Pterygota</taxon>
        <taxon>Neoptera</taxon>
        <taxon>Endopterygota</taxon>
        <taxon>Coleoptera</taxon>
        <taxon>Polyphaga</taxon>
        <taxon>Cucujiformia</taxon>
        <taxon>Chrysomeloidea</taxon>
        <taxon>Cerambycidae</taxon>
        <taxon>Lamiinae</taxon>
        <taxon>Lamiini</taxon>
        <taxon>Anoplophora</taxon>
    </lineage>
</organism>
<dbReference type="Pfam" id="PF03357">
    <property type="entry name" value="Snf7"/>
    <property type="match status" value="1"/>
</dbReference>
<keyword evidence="4" id="KW-0967">Endosome</keyword>
<evidence type="ECO:0000256" key="6">
    <source>
        <dbReference type="ARBA" id="ARBA00023136"/>
    </source>
</evidence>
<keyword evidence="6" id="KW-0472">Membrane</keyword>
<evidence type="ECO:0000256" key="8">
    <source>
        <dbReference type="SAM" id="MobiDB-lite"/>
    </source>
</evidence>
<evidence type="ECO:0000256" key="1">
    <source>
        <dbReference type="ARBA" id="ARBA00004608"/>
    </source>
</evidence>
<dbReference type="GO" id="GO:0032511">
    <property type="term" value="P:late endosome to vacuole transport via multivesicular body sorting pathway"/>
    <property type="evidence" value="ECO:0007669"/>
    <property type="project" value="TreeGrafter"/>
</dbReference>
<dbReference type="GO" id="GO:0000815">
    <property type="term" value="C:ESCRT III complex"/>
    <property type="evidence" value="ECO:0007669"/>
    <property type="project" value="TreeGrafter"/>
</dbReference>
<feature type="compositionally biased region" description="Basic and acidic residues" evidence="8">
    <location>
        <begin position="178"/>
        <end position="208"/>
    </location>
</feature>
<dbReference type="GO" id="GO:0006900">
    <property type="term" value="P:vesicle budding from membrane"/>
    <property type="evidence" value="ECO:0007669"/>
    <property type="project" value="TreeGrafter"/>
</dbReference>
<name>V5GRQ4_ANOGL</name>
<proteinExistence type="inferred from homology"/>
<keyword evidence="3" id="KW-0813">Transport</keyword>
<evidence type="ECO:0000313" key="9">
    <source>
        <dbReference type="EMBL" id="JAB62913.1"/>
    </source>
</evidence>
<evidence type="ECO:0000256" key="4">
    <source>
        <dbReference type="ARBA" id="ARBA00022753"/>
    </source>
</evidence>
<dbReference type="GO" id="GO:0005771">
    <property type="term" value="C:multivesicular body"/>
    <property type="evidence" value="ECO:0007669"/>
    <property type="project" value="TreeGrafter"/>
</dbReference>
<dbReference type="GO" id="GO:0015031">
    <property type="term" value="P:protein transport"/>
    <property type="evidence" value="ECO:0007669"/>
    <property type="project" value="UniProtKB-KW"/>
</dbReference>
<accession>V5GRQ4</accession>
<sequence>MGIIFGKKKQVSRVTEHDKAVLQLKQQRDKLKQYQKRIELTLNSDKELAKKLLNKGQKERAKLMLKKKRFQEQLLIKTDVQLDNLEKLTHDIEFAQVELQVVDGLKKGNEALKKVNEALNIEDIENILEDTRESIDKQNEINALLSGRLTEEDEEAVEQELADIINEQLPEVPSGEPVVDKEFTEQSPVKDKTKEKKPKEKEPVALEA</sequence>
<dbReference type="Gene3D" id="6.10.140.1230">
    <property type="match status" value="1"/>
</dbReference>
<dbReference type="AlphaFoldDB" id="V5GRQ4"/>
<keyword evidence="5" id="KW-0653">Protein transport</keyword>
<dbReference type="InterPro" id="IPR005024">
    <property type="entry name" value="Snf7_fam"/>
</dbReference>
<evidence type="ECO:0000256" key="2">
    <source>
        <dbReference type="ARBA" id="ARBA00006190"/>
    </source>
</evidence>
<feature type="region of interest" description="Disordered" evidence="8">
    <location>
        <begin position="166"/>
        <end position="208"/>
    </location>
</feature>
<dbReference type="PANTHER" id="PTHR22761">
    <property type="entry name" value="CHARGED MULTIVESICULAR BODY PROTEIN"/>
    <property type="match status" value="1"/>
</dbReference>
<evidence type="ECO:0000256" key="7">
    <source>
        <dbReference type="SAM" id="Coils"/>
    </source>
</evidence>
<dbReference type="PANTHER" id="PTHR22761:SF5">
    <property type="entry name" value="CHARGED MULTIVESICULAR BODY PROTEIN 6"/>
    <property type="match status" value="1"/>
</dbReference>
<reference evidence="9" key="1">
    <citation type="submission" date="2013-07" db="EMBL/GenBank/DDBJ databases">
        <title>Midgut Transcriptome Profiling of Anoplphora glabripennis, a Lignocellulose Degrading, Wood-Boring Cerambycid.</title>
        <authorList>
            <person name="Scully E.D."/>
            <person name="Hoover K."/>
            <person name="Carlson J.E."/>
            <person name="Tien M."/>
            <person name="Geib S.M."/>
        </authorList>
    </citation>
    <scope>NUCLEOTIDE SEQUENCE</scope>
</reference>
<evidence type="ECO:0000256" key="5">
    <source>
        <dbReference type="ARBA" id="ARBA00022927"/>
    </source>
</evidence>
<gene>
    <name evidence="9" type="primary">CHMP6</name>
</gene>
<feature type="coiled-coil region" evidence="7">
    <location>
        <begin position="17"/>
        <end position="73"/>
    </location>
</feature>
<protein>
    <submittedName>
        <fullName evidence="9">Charged multivesicular body protein 6</fullName>
    </submittedName>
</protein>
<keyword evidence="7" id="KW-0175">Coiled coil</keyword>
<evidence type="ECO:0000256" key="3">
    <source>
        <dbReference type="ARBA" id="ARBA00022448"/>
    </source>
</evidence>
<comment type="similarity">
    <text evidence="2">Belongs to the SNF7 family.</text>
</comment>
<comment type="subcellular location">
    <subcellularLocation>
        <location evidence="1">Endosome membrane</location>
    </subcellularLocation>
</comment>